<dbReference type="AlphaFoldDB" id="A0AAJ7S6C5"/>
<name>A0AAJ7S6C5_9HYME</name>
<dbReference type="InterPro" id="IPR028009">
    <property type="entry name" value="ESCO_Acetyltransf_dom"/>
</dbReference>
<feature type="domain" description="N-acetyltransferase ESCO acetyl-transferase" evidence="12">
    <location>
        <begin position="504"/>
        <end position="571"/>
    </location>
</feature>
<sequence>MLHMNENSPVKKEYPLKRHAFEELGNTPKKMLKTDPNSKTSKVRVALFQDKDYGSKLKSIALSTKTFYNKSERKEEDYKINIRHRLKRRSKSCFPHFKRHTVGGINAGVSHGIKKPKLKSPKLNLDITNDETNIRQSMSEMDETENVEPTDRSSSPEIDPNKRFFKIKRNSQALVTINKNVKLKVAPDGKIVLNQKVARHKKSKPANISFDASDLTVDEPELESTIEKTEVDNILKLLENDWADDEYDTMDLLDKGRHITPLKPIAVFNDVTVSPASELSNMTSNLDIKDISAPITCEDKPFDSNETDFENISEPKYFPLFKKGYSANKLDNIDKKVHHTGKENQNWQLSVKLNGGNNQYQLDAGQKNFGATQCTECGVIYQIGDPEDENAHLNYHNNKKSLKFSGWKVERIIMEDPFTMSRVILIEPNDSKLCWKKVEEILAYVDRDLGLTDTKLSDYNQKRVYLYIRDKAVIGVLVAEHITTAHHMIPELLELNCCTAEDSPAKCGVNVIWTEINHRRQGIATKLMNILRTNFYFGYVMTMDDIAFSIPTPSGKIFAEKYTKTQNFKVYD</sequence>
<comment type="subcellular location">
    <subcellularLocation>
        <location evidence="1">Nucleus</location>
    </subcellularLocation>
</comment>
<evidence type="ECO:0000313" key="14">
    <source>
        <dbReference type="RefSeq" id="XP_026672224.1"/>
    </source>
</evidence>
<dbReference type="PANTHER" id="PTHR45884">
    <property type="entry name" value="N-ACETYLTRANSFERASE ECO"/>
    <property type="match status" value="1"/>
</dbReference>
<keyword evidence="5" id="KW-0863">Zinc-finger</keyword>
<evidence type="ECO:0000313" key="13">
    <source>
        <dbReference type="Proteomes" id="UP000694925"/>
    </source>
</evidence>
<organism evidence="13 14">
    <name type="scientific">Ceratina calcarata</name>
    <dbReference type="NCBI Taxonomy" id="156304"/>
    <lineage>
        <taxon>Eukaryota</taxon>
        <taxon>Metazoa</taxon>
        <taxon>Ecdysozoa</taxon>
        <taxon>Arthropoda</taxon>
        <taxon>Hexapoda</taxon>
        <taxon>Insecta</taxon>
        <taxon>Pterygota</taxon>
        <taxon>Neoptera</taxon>
        <taxon>Endopterygota</taxon>
        <taxon>Hymenoptera</taxon>
        <taxon>Apocrita</taxon>
        <taxon>Aculeata</taxon>
        <taxon>Apoidea</taxon>
        <taxon>Anthophila</taxon>
        <taxon>Apidae</taxon>
        <taxon>Ceratina</taxon>
        <taxon>Zadontomerus</taxon>
    </lineage>
</organism>
<proteinExistence type="inferred from homology"/>
<evidence type="ECO:0000256" key="5">
    <source>
        <dbReference type="ARBA" id="ARBA00022771"/>
    </source>
</evidence>
<evidence type="ECO:0000256" key="3">
    <source>
        <dbReference type="ARBA" id="ARBA00022679"/>
    </source>
</evidence>
<gene>
    <name evidence="14" type="primary">LOC108627885</name>
</gene>
<evidence type="ECO:0000256" key="7">
    <source>
        <dbReference type="ARBA" id="ARBA00023242"/>
    </source>
</evidence>
<keyword evidence="8" id="KW-0131">Cell cycle</keyword>
<keyword evidence="7" id="KW-0539">Nucleus</keyword>
<dbReference type="GeneID" id="108627885"/>
<dbReference type="Pfam" id="PF13878">
    <property type="entry name" value="zf-C2H2_3"/>
    <property type="match status" value="1"/>
</dbReference>
<dbReference type="GO" id="GO:0061733">
    <property type="term" value="F:protein-lysine-acetyltransferase activity"/>
    <property type="evidence" value="ECO:0007669"/>
    <property type="project" value="TreeGrafter"/>
</dbReference>
<feature type="region of interest" description="Disordered" evidence="10">
    <location>
        <begin position="137"/>
        <end position="160"/>
    </location>
</feature>
<dbReference type="GO" id="GO:0005634">
    <property type="term" value="C:nucleus"/>
    <property type="evidence" value="ECO:0007669"/>
    <property type="project" value="UniProtKB-SubCell"/>
</dbReference>
<evidence type="ECO:0000259" key="11">
    <source>
        <dbReference type="Pfam" id="PF13878"/>
    </source>
</evidence>
<keyword evidence="3" id="KW-0808">Transferase</keyword>
<evidence type="ECO:0000256" key="10">
    <source>
        <dbReference type="SAM" id="MobiDB-lite"/>
    </source>
</evidence>
<dbReference type="Proteomes" id="UP000694925">
    <property type="component" value="Unplaced"/>
</dbReference>
<dbReference type="GO" id="GO:0008270">
    <property type="term" value="F:zinc ion binding"/>
    <property type="evidence" value="ECO:0007669"/>
    <property type="project" value="UniProtKB-KW"/>
</dbReference>
<comment type="similarity">
    <text evidence="2">Belongs to the acetyltransferase family. ECO subfamily.</text>
</comment>
<dbReference type="InterPro" id="IPR028005">
    <property type="entry name" value="AcTrfase_ESCO_Znf_dom"/>
</dbReference>
<feature type="region of interest" description="Disordered" evidence="10">
    <location>
        <begin position="1"/>
        <end position="39"/>
    </location>
</feature>
<keyword evidence="13" id="KW-1185">Reference proteome</keyword>
<evidence type="ECO:0000259" key="12">
    <source>
        <dbReference type="Pfam" id="PF13880"/>
    </source>
</evidence>
<dbReference type="Pfam" id="PF13880">
    <property type="entry name" value="Acetyltransf_13"/>
    <property type="match status" value="1"/>
</dbReference>
<accession>A0AAJ7S6C5</accession>
<evidence type="ECO:0000256" key="4">
    <source>
        <dbReference type="ARBA" id="ARBA00022723"/>
    </source>
</evidence>
<dbReference type="CTD" id="38812"/>
<keyword evidence="4" id="KW-0479">Metal-binding</keyword>
<keyword evidence="9" id="KW-0012">Acyltransferase</keyword>
<dbReference type="GO" id="GO:0007064">
    <property type="term" value="P:mitotic sister chromatid cohesion"/>
    <property type="evidence" value="ECO:0007669"/>
    <property type="project" value="TreeGrafter"/>
</dbReference>
<dbReference type="PANTHER" id="PTHR45884:SF2">
    <property type="entry name" value="N-ACETYLTRANSFERASE ECO"/>
    <property type="match status" value="1"/>
</dbReference>
<keyword evidence="6" id="KW-0862">Zinc</keyword>
<reference evidence="14" key="1">
    <citation type="submission" date="2025-08" db="UniProtKB">
        <authorList>
            <consortium name="RefSeq"/>
        </authorList>
    </citation>
    <scope>IDENTIFICATION</scope>
    <source>
        <tissue evidence="14">Whole body</tissue>
    </source>
</reference>
<protein>
    <submittedName>
        <fullName evidence="14">N-acetyltransferase ESCO2</fullName>
    </submittedName>
</protein>
<dbReference type="KEGG" id="ccal:108627885"/>
<evidence type="ECO:0000256" key="6">
    <source>
        <dbReference type="ARBA" id="ARBA00022833"/>
    </source>
</evidence>
<evidence type="ECO:0000256" key="2">
    <source>
        <dbReference type="ARBA" id="ARBA00005816"/>
    </source>
</evidence>
<evidence type="ECO:0000256" key="9">
    <source>
        <dbReference type="ARBA" id="ARBA00023315"/>
    </source>
</evidence>
<dbReference type="GO" id="GO:0000785">
    <property type="term" value="C:chromatin"/>
    <property type="evidence" value="ECO:0007669"/>
    <property type="project" value="TreeGrafter"/>
</dbReference>
<dbReference type="RefSeq" id="XP_026672224.1">
    <property type="nucleotide sequence ID" value="XM_026816423.1"/>
</dbReference>
<evidence type="ECO:0000256" key="1">
    <source>
        <dbReference type="ARBA" id="ARBA00004123"/>
    </source>
</evidence>
<feature type="compositionally biased region" description="Basic and acidic residues" evidence="10">
    <location>
        <begin position="9"/>
        <end position="22"/>
    </location>
</feature>
<evidence type="ECO:0000256" key="8">
    <source>
        <dbReference type="ARBA" id="ARBA00023306"/>
    </source>
</evidence>
<feature type="domain" description="N-acetyltransferase ESCO zinc-finger" evidence="11">
    <location>
        <begin position="359"/>
        <end position="398"/>
    </location>
</feature>